<dbReference type="EMBL" id="HBGL01013193">
    <property type="protein sequence ID" value="CAD9305328.1"/>
    <property type="molecule type" value="Transcribed_RNA"/>
</dbReference>
<accession>A0A7S1VPI1</accession>
<reference evidence="1" key="1">
    <citation type="submission" date="2021-01" db="EMBL/GenBank/DDBJ databases">
        <authorList>
            <person name="Corre E."/>
            <person name="Pelletier E."/>
            <person name="Niang G."/>
            <person name="Scheremetjew M."/>
            <person name="Finn R."/>
            <person name="Kale V."/>
            <person name="Holt S."/>
            <person name="Cochrane G."/>
            <person name="Meng A."/>
            <person name="Brown T."/>
            <person name="Cohen L."/>
        </authorList>
    </citation>
    <scope>NUCLEOTIDE SEQUENCE</scope>
    <source>
        <strain evidence="1">ATCC 50979</strain>
    </source>
</reference>
<name>A0A7S1VPI1_9EUKA</name>
<protein>
    <submittedName>
        <fullName evidence="1">Uncharacterized protein</fullName>
    </submittedName>
</protein>
<dbReference type="AlphaFoldDB" id="A0A7S1VPI1"/>
<organism evidence="1">
    <name type="scientific">Sexangularia sp. CB-2014</name>
    <dbReference type="NCBI Taxonomy" id="1486929"/>
    <lineage>
        <taxon>Eukaryota</taxon>
        <taxon>Amoebozoa</taxon>
        <taxon>Tubulinea</taxon>
        <taxon>Elardia</taxon>
        <taxon>Arcellinida</taxon>
        <taxon>Arcellinida incertae sedis</taxon>
        <taxon>Sexangularia</taxon>
    </lineage>
</organism>
<gene>
    <name evidence="1" type="ORF">SSP0437_LOCUS10311</name>
</gene>
<sequence length="260" mass="27754">MSSPNTFNKQWNCSNFNAELRQALADRKAGKIEGDIAPNVAGIRWTTSWRERGTKGQQDVVSLPLALSLAASSLYGTTMLRCLLALPDANAALLMSRSPAPARPSPPSPLARAISAALSENIRLLLDEFAAGWRDHEGVLVSGRVTGWAPDEIERAVVVGDVATLAALQSLSERLTPPLILAQPPTDCDGNTIWHLAAMGRADDADTIACLRCLRRMWGDGAGPDGWRAAETTANASGQTARKLAGERAWKEAFGLAETT</sequence>
<proteinExistence type="predicted"/>
<evidence type="ECO:0000313" key="1">
    <source>
        <dbReference type="EMBL" id="CAD9305328.1"/>
    </source>
</evidence>